<accession>A0A0C3LME5</accession>
<dbReference type="SMART" id="SM00568">
    <property type="entry name" value="GRAM"/>
    <property type="match status" value="1"/>
</dbReference>
<comment type="subcellular location">
    <subcellularLocation>
        <location evidence="1">Membrane</location>
        <topology evidence="1">Single-pass membrane protein</topology>
    </subcellularLocation>
</comment>
<dbReference type="PANTHER" id="PTHR23319:SF4">
    <property type="entry name" value="GRAM DOMAIN CONTAINING 1B, ISOFORM E"/>
    <property type="match status" value="1"/>
</dbReference>
<feature type="compositionally biased region" description="Polar residues" evidence="6">
    <location>
        <begin position="373"/>
        <end position="389"/>
    </location>
</feature>
<dbReference type="STRING" id="1051891.A0A0C3LME5"/>
<dbReference type="Proteomes" id="UP000054248">
    <property type="component" value="Unassembled WGS sequence"/>
</dbReference>
<keyword evidence="9" id="KW-1185">Reference proteome</keyword>
<evidence type="ECO:0000256" key="4">
    <source>
        <dbReference type="ARBA" id="ARBA00022989"/>
    </source>
</evidence>
<dbReference type="EMBL" id="KN823108">
    <property type="protein sequence ID" value="KIO22512.1"/>
    <property type="molecule type" value="Genomic_DNA"/>
</dbReference>
<dbReference type="GO" id="GO:0032934">
    <property type="term" value="F:sterol binding"/>
    <property type="evidence" value="ECO:0007669"/>
    <property type="project" value="TreeGrafter"/>
</dbReference>
<feature type="compositionally biased region" description="Basic and acidic residues" evidence="6">
    <location>
        <begin position="163"/>
        <end position="176"/>
    </location>
</feature>
<dbReference type="Pfam" id="PF02893">
    <property type="entry name" value="GRAM"/>
    <property type="match status" value="1"/>
</dbReference>
<dbReference type="InterPro" id="IPR011993">
    <property type="entry name" value="PH-like_dom_sf"/>
</dbReference>
<dbReference type="PANTHER" id="PTHR23319">
    <property type="entry name" value="GRAM DOMAIN CONTAINING 1B, ISOFORM E"/>
    <property type="match status" value="1"/>
</dbReference>
<dbReference type="HOGENOM" id="CLU_007694_1_1_1"/>
<feature type="compositionally biased region" description="Polar residues" evidence="6">
    <location>
        <begin position="75"/>
        <end position="89"/>
    </location>
</feature>
<reference evidence="9" key="2">
    <citation type="submission" date="2015-01" db="EMBL/GenBank/DDBJ databases">
        <title>Evolutionary Origins and Diversification of the Mycorrhizal Mutualists.</title>
        <authorList>
            <consortium name="DOE Joint Genome Institute"/>
            <consortium name="Mycorrhizal Genomics Consortium"/>
            <person name="Kohler A."/>
            <person name="Kuo A."/>
            <person name="Nagy L.G."/>
            <person name="Floudas D."/>
            <person name="Copeland A."/>
            <person name="Barry K.W."/>
            <person name="Cichocki N."/>
            <person name="Veneault-Fourrey C."/>
            <person name="LaButti K."/>
            <person name="Lindquist E.A."/>
            <person name="Lipzen A."/>
            <person name="Lundell T."/>
            <person name="Morin E."/>
            <person name="Murat C."/>
            <person name="Riley R."/>
            <person name="Ohm R."/>
            <person name="Sun H."/>
            <person name="Tunlid A."/>
            <person name="Henrissat B."/>
            <person name="Grigoriev I.V."/>
            <person name="Hibbett D.S."/>
            <person name="Martin F."/>
        </authorList>
    </citation>
    <scope>NUCLEOTIDE SEQUENCE [LARGE SCALE GENOMIC DNA]</scope>
    <source>
        <strain evidence="9">MUT 4182</strain>
    </source>
</reference>
<organism evidence="8 9">
    <name type="scientific">Tulasnella calospora MUT 4182</name>
    <dbReference type="NCBI Taxonomy" id="1051891"/>
    <lineage>
        <taxon>Eukaryota</taxon>
        <taxon>Fungi</taxon>
        <taxon>Dikarya</taxon>
        <taxon>Basidiomycota</taxon>
        <taxon>Agaricomycotina</taxon>
        <taxon>Agaricomycetes</taxon>
        <taxon>Cantharellales</taxon>
        <taxon>Tulasnellaceae</taxon>
        <taxon>Tulasnella</taxon>
    </lineage>
</organism>
<dbReference type="InterPro" id="IPR004182">
    <property type="entry name" value="GRAM"/>
</dbReference>
<dbReference type="GO" id="GO:0120015">
    <property type="term" value="F:sterol transfer activity"/>
    <property type="evidence" value="ECO:0007669"/>
    <property type="project" value="TreeGrafter"/>
</dbReference>
<dbReference type="InterPro" id="IPR051482">
    <property type="entry name" value="Cholesterol_transport"/>
</dbReference>
<keyword evidence="3" id="KW-0812">Transmembrane</keyword>
<dbReference type="GO" id="GO:0140268">
    <property type="term" value="C:endoplasmic reticulum-plasma membrane contact site"/>
    <property type="evidence" value="ECO:0007669"/>
    <property type="project" value="TreeGrafter"/>
</dbReference>
<dbReference type="GO" id="GO:0005739">
    <property type="term" value="C:mitochondrion"/>
    <property type="evidence" value="ECO:0007669"/>
    <property type="project" value="TreeGrafter"/>
</dbReference>
<dbReference type="Gene3D" id="2.30.29.30">
    <property type="entry name" value="Pleckstrin-homology domain (PH domain)/Phosphotyrosine-binding domain (PTB)"/>
    <property type="match status" value="1"/>
</dbReference>
<sequence>MADPSKAPSGALNARKPGDASLASSTSGAGSSAAPASKPLSGKTSNIDLRKAIEGTLNAFSPPSRAGTADISEGGTRSRSNTQFLSVAPTSDDGASDTASIISASGKRRKKLWKKSSTSSFRGDSKKGGGSALGAALAASGMSLAYATAAPTTTQATSAVSPERLRQDTQKVKEPTRSFTAISNNFKPRRGSGDTDMDSEGAYDSDSQSGLSFNGDIPITGFAVASSKRNADFHDLFPDVPDGDYLIEDYGCALQREILVQGRLYISENHMCFHANIFGWVTNFTIPFSNVTGLEKRMTAFVIPNAIQVNTIDQKYTFASFLSRDTTFDVMQNIWRLAHPDGPPSDAASGNVNFDGDGANIVLANGTPGVLVQSPTQENAPQGRKSLSANGPAHKPTQCDCGKNKTHYSEQVWEAVFPGTPEKIYNLIFASGFMKDFLAMDQKLMSLQISDWYPESEGSQLLARTMSYIKPLNGSIGPKQTKCELKEETVHVDFDSYVSTVTTTRTPEVPSGSVFACKTRTCIMWAGPASTKIIVTTAVEWSGRSFIKSIIERSVIDGQRTYHSDLERAMRKYISEHPTEFIPEGAPADAVATAVVEAEATPTSPTGETTDAPSAVDSRRVAERRTIQWAFDTFTSAMNLTSQSFWGLIDILQDILESAPDMPSGGGGNGFWWAAVILLLAMNLWTWSSLSQSRAREELTKKRFGGVSPVGNGLVEPMQGAERVAAEAVKMFMQGVTEQQNSGWKEELLGELRALRMEVVRLEDRLQVVEGGKKSQPSIEDVD</sequence>
<evidence type="ECO:0000256" key="3">
    <source>
        <dbReference type="ARBA" id="ARBA00022692"/>
    </source>
</evidence>
<dbReference type="InterPro" id="IPR031968">
    <property type="entry name" value="VASt"/>
</dbReference>
<dbReference type="GO" id="GO:0032541">
    <property type="term" value="C:cortical endoplasmic reticulum"/>
    <property type="evidence" value="ECO:0007669"/>
    <property type="project" value="TreeGrafter"/>
</dbReference>
<evidence type="ECO:0000313" key="8">
    <source>
        <dbReference type="EMBL" id="KIO22512.1"/>
    </source>
</evidence>
<dbReference type="Pfam" id="PF16016">
    <property type="entry name" value="VASt"/>
    <property type="match status" value="1"/>
</dbReference>
<feature type="compositionally biased region" description="Polar residues" evidence="6">
    <location>
        <begin position="177"/>
        <end position="186"/>
    </location>
</feature>
<keyword evidence="5" id="KW-0472">Membrane</keyword>
<dbReference type="OrthoDB" id="2162691at2759"/>
<dbReference type="GO" id="GO:0032366">
    <property type="term" value="P:intracellular sterol transport"/>
    <property type="evidence" value="ECO:0007669"/>
    <property type="project" value="TreeGrafter"/>
</dbReference>
<evidence type="ECO:0000256" key="5">
    <source>
        <dbReference type="ARBA" id="ARBA00023136"/>
    </source>
</evidence>
<feature type="region of interest" description="Disordered" evidence="6">
    <location>
        <begin position="1"/>
        <end position="130"/>
    </location>
</feature>
<keyword evidence="4" id="KW-1133">Transmembrane helix</keyword>
<evidence type="ECO:0000259" key="7">
    <source>
        <dbReference type="PROSITE" id="PS51778"/>
    </source>
</evidence>
<protein>
    <recommendedName>
        <fullName evidence="7">VASt domain-containing protein</fullName>
    </recommendedName>
</protein>
<comment type="similarity">
    <text evidence="2">Belongs to the YSP2 family.</text>
</comment>
<feature type="domain" description="VASt" evidence="7">
    <location>
        <begin position="407"/>
        <end position="578"/>
    </location>
</feature>
<dbReference type="PROSITE" id="PS51778">
    <property type="entry name" value="VAST"/>
    <property type="match status" value="1"/>
</dbReference>
<feature type="region of interest" description="Disordered" evidence="6">
    <location>
        <begin position="152"/>
        <end position="208"/>
    </location>
</feature>
<evidence type="ECO:0000313" key="9">
    <source>
        <dbReference type="Proteomes" id="UP000054248"/>
    </source>
</evidence>
<evidence type="ECO:0000256" key="1">
    <source>
        <dbReference type="ARBA" id="ARBA00004167"/>
    </source>
</evidence>
<proteinExistence type="inferred from homology"/>
<name>A0A0C3LME5_9AGAM</name>
<evidence type="ECO:0000256" key="6">
    <source>
        <dbReference type="SAM" id="MobiDB-lite"/>
    </source>
</evidence>
<reference evidence="8 9" key="1">
    <citation type="submission" date="2014-04" db="EMBL/GenBank/DDBJ databases">
        <authorList>
            <consortium name="DOE Joint Genome Institute"/>
            <person name="Kuo A."/>
            <person name="Girlanda M."/>
            <person name="Perotto S."/>
            <person name="Kohler A."/>
            <person name="Nagy L.G."/>
            <person name="Floudas D."/>
            <person name="Copeland A."/>
            <person name="Barry K.W."/>
            <person name="Cichocki N."/>
            <person name="Veneault-Fourrey C."/>
            <person name="LaButti K."/>
            <person name="Lindquist E.A."/>
            <person name="Lipzen A."/>
            <person name="Lundell T."/>
            <person name="Morin E."/>
            <person name="Murat C."/>
            <person name="Sun H."/>
            <person name="Tunlid A."/>
            <person name="Henrissat B."/>
            <person name="Grigoriev I.V."/>
            <person name="Hibbett D.S."/>
            <person name="Martin F."/>
            <person name="Nordberg H.P."/>
            <person name="Cantor M.N."/>
            <person name="Hua S.X."/>
        </authorList>
    </citation>
    <scope>NUCLEOTIDE SEQUENCE [LARGE SCALE GENOMIC DNA]</scope>
    <source>
        <strain evidence="8 9">MUT 4182</strain>
    </source>
</reference>
<gene>
    <name evidence="8" type="ORF">M407DRAFT_117640</name>
</gene>
<dbReference type="GO" id="GO:0005789">
    <property type="term" value="C:endoplasmic reticulum membrane"/>
    <property type="evidence" value="ECO:0007669"/>
    <property type="project" value="TreeGrafter"/>
</dbReference>
<dbReference type="CDD" id="cd13220">
    <property type="entry name" value="PH-GRAM_GRAMDC"/>
    <property type="match status" value="1"/>
</dbReference>
<evidence type="ECO:0000256" key="2">
    <source>
        <dbReference type="ARBA" id="ARBA00006582"/>
    </source>
</evidence>
<dbReference type="AlphaFoldDB" id="A0A0C3LME5"/>
<feature type="region of interest" description="Disordered" evidence="6">
    <location>
        <begin position="372"/>
        <end position="400"/>
    </location>
</feature>
<feature type="compositionally biased region" description="Low complexity" evidence="6">
    <location>
        <begin position="20"/>
        <end position="43"/>
    </location>
</feature>
<dbReference type="GO" id="GO:0005886">
    <property type="term" value="C:plasma membrane"/>
    <property type="evidence" value="ECO:0007669"/>
    <property type="project" value="TreeGrafter"/>
</dbReference>